<proteinExistence type="predicted"/>
<feature type="domain" description="DUF4123" evidence="1">
    <location>
        <begin position="60"/>
        <end position="175"/>
    </location>
</feature>
<keyword evidence="3" id="KW-1185">Reference proteome</keyword>
<protein>
    <submittedName>
        <fullName evidence="2">DUF4123 domain-containing protein</fullName>
    </submittedName>
</protein>
<evidence type="ECO:0000313" key="2">
    <source>
        <dbReference type="EMBL" id="MBM1714854.1"/>
    </source>
</evidence>
<dbReference type="InterPro" id="IPR025391">
    <property type="entry name" value="DUF4123"/>
</dbReference>
<dbReference type="Pfam" id="PF13503">
    <property type="entry name" value="DUF4123"/>
    <property type="match status" value="1"/>
</dbReference>
<dbReference type="EMBL" id="JAFBRM010000003">
    <property type="protein sequence ID" value="MBM1714854.1"/>
    <property type="molecule type" value="Genomic_DNA"/>
</dbReference>
<gene>
    <name evidence="2" type="ORF">JQV55_14890</name>
</gene>
<evidence type="ECO:0000313" key="3">
    <source>
        <dbReference type="Proteomes" id="UP000732193"/>
    </source>
</evidence>
<sequence>MPQKRSFIRPGSGHPVVDSLRAASALGNPLVFLCPQKAKTFADGYDDLVQALKHPRGTPYLLVDGLSGRALLDDLGQQGEQIFPLFPEDTDADLLDAAPRLVTCSDERVILESFHSFWGKGIASIVFATAAPDTLVPHLKQNLYVEDPDGELCILRFFDPRVLCMLAETLFDDQLGTIFGEVIDLFVFENALGELCQLSRLQKDVA</sequence>
<accession>A0AAE3B774</accession>
<dbReference type="Proteomes" id="UP000732193">
    <property type="component" value="Unassembled WGS sequence"/>
</dbReference>
<comment type="caution">
    <text evidence="2">The sequence shown here is derived from an EMBL/GenBank/DDBJ whole genome shotgun (WGS) entry which is preliminary data.</text>
</comment>
<organism evidence="2 3">
    <name type="scientific">Sulfitobacter geojensis</name>
    <dbReference type="NCBI Taxonomy" id="1342299"/>
    <lineage>
        <taxon>Bacteria</taxon>
        <taxon>Pseudomonadati</taxon>
        <taxon>Pseudomonadota</taxon>
        <taxon>Alphaproteobacteria</taxon>
        <taxon>Rhodobacterales</taxon>
        <taxon>Roseobacteraceae</taxon>
        <taxon>Sulfitobacter</taxon>
    </lineage>
</organism>
<dbReference type="RefSeq" id="WP_203242794.1">
    <property type="nucleotide sequence ID" value="NZ_JAFBRH010000003.1"/>
</dbReference>
<evidence type="ECO:0000259" key="1">
    <source>
        <dbReference type="Pfam" id="PF13503"/>
    </source>
</evidence>
<name>A0AAE3B774_9RHOB</name>
<dbReference type="AlphaFoldDB" id="A0AAE3B774"/>
<reference evidence="2 3" key="1">
    <citation type="submission" date="2021-01" db="EMBL/GenBank/DDBJ databases">
        <title>Diatom-associated Roseobacters Show Island Model of Population Structure.</title>
        <authorList>
            <person name="Qu L."/>
            <person name="Feng X."/>
            <person name="Chen Y."/>
            <person name="Li L."/>
            <person name="Wang X."/>
            <person name="Hu Z."/>
            <person name="Wang H."/>
            <person name="Luo H."/>
        </authorList>
    </citation>
    <scope>NUCLEOTIDE SEQUENCE [LARGE SCALE GENOMIC DNA]</scope>
    <source>
        <strain evidence="2 3">TR60-84</strain>
    </source>
</reference>